<dbReference type="Gene3D" id="2.160.20.10">
    <property type="entry name" value="Single-stranded right-handed beta-helix, Pectin lyase-like"/>
    <property type="match status" value="1"/>
</dbReference>
<keyword evidence="9 11" id="KW-0106">Calcium</keyword>
<comment type="cofactor">
    <cofactor evidence="11">
        <name>Ca(2+)</name>
        <dbReference type="ChEBI" id="CHEBI:29108"/>
    </cofactor>
    <text evidence="11">Binds 1 Ca(2+) ion. Required for its activity.</text>
</comment>
<sequence length="392" mass="44439">MAYQVSNFIPWCFVLAVVSITIFTPKVCFANKQSKIESLVKNQIDQCWRFNPEWRKHRSQLATCSVGYAGKMTNNIGKDLIHYKVIDPSDDPINPKIGTLRYGASKVQGKVWITFQRDMHIRLEKPLLISSFTTIDGRGVNVHIADNACLMIFKATDVIIHGLRIHHCRPQAPGMVIGPNGKVMSLGQVDGDAIRLVTTSKIWIDHNTLYDCQDDLLDVTRGSTNVTISNNWFREQNKVMLLGHDDGYMRDKDMKVTVVYNYFGPNCYQRMPRIRHGYAHVANNLYMGWVQYAIGGSMGPSLKSESNLFIAPMSEHKEVTWRKNSDGTEDKWEFYSVGDAFENGAFFIETQGGQVQKPNYNLEQNFKVVDAKCVRSLTMLSGVLRCSKSSIC</sequence>
<evidence type="ECO:0000256" key="3">
    <source>
        <dbReference type="ARBA" id="ARBA00005220"/>
    </source>
</evidence>
<dbReference type="PRINTS" id="PR00807">
    <property type="entry name" value="AMBALLERGEN"/>
</dbReference>
<evidence type="ECO:0000256" key="10">
    <source>
        <dbReference type="ARBA" id="ARBA00023239"/>
    </source>
</evidence>
<dbReference type="InterPro" id="IPR011050">
    <property type="entry name" value="Pectin_lyase_fold/virulence"/>
</dbReference>
<protein>
    <recommendedName>
        <fullName evidence="5 11">Pectate lyase</fullName>
        <ecNumber evidence="5 11">4.2.2.2</ecNumber>
    </recommendedName>
</protein>
<dbReference type="InterPro" id="IPR002022">
    <property type="entry name" value="Pec_lyase"/>
</dbReference>
<dbReference type="PANTHER" id="PTHR31683:SF74">
    <property type="entry name" value="PECTATE LYASE"/>
    <property type="match status" value="1"/>
</dbReference>
<proteinExistence type="inferred from homology"/>
<dbReference type="SMART" id="SM00656">
    <property type="entry name" value="Amb_all"/>
    <property type="match status" value="1"/>
</dbReference>
<dbReference type="GO" id="GO:0046872">
    <property type="term" value="F:metal ion binding"/>
    <property type="evidence" value="ECO:0007669"/>
    <property type="project" value="UniProtKB-KW"/>
</dbReference>
<dbReference type="PANTHER" id="PTHR31683">
    <property type="entry name" value="PECTATE LYASE 18-RELATED"/>
    <property type="match status" value="1"/>
</dbReference>
<keyword evidence="7 11" id="KW-0479">Metal-binding</keyword>
<keyword evidence="6" id="KW-0134">Cell wall</keyword>
<dbReference type="EC" id="4.2.2.2" evidence="5 11"/>
<dbReference type="Proteomes" id="UP001386955">
    <property type="component" value="Unassembled WGS sequence"/>
</dbReference>
<comment type="catalytic activity">
    <reaction evidence="1 11">
        <text>Eliminative cleavage of (1-&gt;4)-alpha-D-galacturonan to give oligosaccharides with 4-deoxy-alpha-D-galact-4-enuronosyl groups at their non-reducing ends.</text>
        <dbReference type="EC" id="4.2.2.2"/>
    </reaction>
</comment>
<dbReference type="AlphaFoldDB" id="A0AAN9X5Y2"/>
<comment type="pathway">
    <text evidence="3 11">Glycan metabolism; pectin degradation; 2-dehydro-3-deoxy-D-gluconate from pectin: step 2/5.</text>
</comment>
<dbReference type="InterPro" id="IPR018082">
    <property type="entry name" value="AmbAllergen"/>
</dbReference>
<keyword evidence="6" id="KW-0964">Secreted</keyword>
<evidence type="ECO:0000256" key="9">
    <source>
        <dbReference type="ARBA" id="ARBA00022837"/>
    </source>
</evidence>
<dbReference type="SUPFAM" id="SSF51126">
    <property type="entry name" value="Pectin lyase-like"/>
    <property type="match status" value="1"/>
</dbReference>
<dbReference type="InterPro" id="IPR012334">
    <property type="entry name" value="Pectin_lyas_fold"/>
</dbReference>
<organism evidence="13 14">
    <name type="scientific">Psophocarpus tetragonolobus</name>
    <name type="common">Winged bean</name>
    <name type="synonym">Dolichos tetragonolobus</name>
    <dbReference type="NCBI Taxonomy" id="3891"/>
    <lineage>
        <taxon>Eukaryota</taxon>
        <taxon>Viridiplantae</taxon>
        <taxon>Streptophyta</taxon>
        <taxon>Embryophyta</taxon>
        <taxon>Tracheophyta</taxon>
        <taxon>Spermatophyta</taxon>
        <taxon>Magnoliopsida</taxon>
        <taxon>eudicotyledons</taxon>
        <taxon>Gunneridae</taxon>
        <taxon>Pentapetalae</taxon>
        <taxon>rosids</taxon>
        <taxon>fabids</taxon>
        <taxon>Fabales</taxon>
        <taxon>Fabaceae</taxon>
        <taxon>Papilionoideae</taxon>
        <taxon>50 kb inversion clade</taxon>
        <taxon>NPAAA clade</taxon>
        <taxon>indigoferoid/millettioid clade</taxon>
        <taxon>Phaseoleae</taxon>
        <taxon>Psophocarpus</taxon>
    </lineage>
</organism>
<evidence type="ECO:0000256" key="5">
    <source>
        <dbReference type="ARBA" id="ARBA00012272"/>
    </source>
</evidence>
<keyword evidence="8" id="KW-0732">Signal</keyword>
<dbReference type="Pfam" id="PF00544">
    <property type="entry name" value="Pectate_lyase_4"/>
    <property type="match status" value="1"/>
</dbReference>
<evidence type="ECO:0000256" key="1">
    <source>
        <dbReference type="ARBA" id="ARBA00000695"/>
    </source>
</evidence>
<dbReference type="GO" id="GO:0030570">
    <property type="term" value="F:pectate lyase activity"/>
    <property type="evidence" value="ECO:0007669"/>
    <property type="project" value="UniProtKB-EC"/>
</dbReference>
<feature type="domain" description="Pectate lyase" evidence="12">
    <location>
        <begin position="118"/>
        <end position="315"/>
    </location>
</feature>
<name>A0AAN9X5Y2_PSOTE</name>
<evidence type="ECO:0000256" key="8">
    <source>
        <dbReference type="ARBA" id="ARBA00022729"/>
    </source>
</evidence>
<comment type="similarity">
    <text evidence="4 11">Belongs to the polysaccharide lyase 1 family.</text>
</comment>
<evidence type="ECO:0000313" key="14">
    <source>
        <dbReference type="Proteomes" id="UP001386955"/>
    </source>
</evidence>
<keyword evidence="14" id="KW-1185">Reference proteome</keyword>
<reference evidence="13 14" key="1">
    <citation type="submission" date="2024-01" db="EMBL/GenBank/DDBJ databases">
        <title>The genomes of 5 underutilized Papilionoideae crops provide insights into root nodulation and disease resistanc.</title>
        <authorList>
            <person name="Jiang F."/>
        </authorList>
    </citation>
    <scope>NUCLEOTIDE SEQUENCE [LARGE SCALE GENOMIC DNA]</scope>
    <source>
        <strain evidence="13">DUOXIRENSHENG_FW03</strain>
        <tissue evidence="13">Leaves</tissue>
    </source>
</reference>
<gene>
    <name evidence="13" type="ORF">VNO78_30880</name>
</gene>
<evidence type="ECO:0000256" key="6">
    <source>
        <dbReference type="ARBA" id="ARBA00022512"/>
    </source>
</evidence>
<accession>A0AAN9X5Y2</accession>
<evidence type="ECO:0000256" key="4">
    <source>
        <dbReference type="ARBA" id="ARBA00010980"/>
    </source>
</evidence>
<evidence type="ECO:0000256" key="7">
    <source>
        <dbReference type="ARBA" id="ARBA00022723"/>
    </source>
</evidence>
<dbReference type="EMBL" id="JAYMYS010000008">
    <property type="protein sequence ID" value="KAK7385168.1"/>
    <property type="molecule type" value="Genomic_DNA"/>
</dbReference>
<keyword evidence="10 11" id="KW-0456">Lyase</keyword>
<evidence type="ECO:0000313" key="13">
    <source>
        <dbReference type="EMBL" id="KAK7385168.1"/>
    </source>
</evidence>
<comment type="subcellular location">
    <subcellularLocation>
        <location evidence="2">Secreted</location>
        <location evidence="2">Cell wall</location>
    </subcellularLocation>
</comment>
<evidence type="ECO:0000256" key="11">
    <source>
        <dbReference type="RuleBase" id="RU361123"/>
    </source>
</evidence>
<dbReference type="InterPro" id="IPR045032">
    <property type="entry name" value="PEL"/>
</dbReference>
<evidence type="ECO:0000256" key="2">
    <source>
        <dbReference type="ARBA" id="ARBA00004191"/>
    </source>
</evidence>
<evidence type="ECO:0000259" key="12">
    <source>
        <dbReference type="SMART" id="SM00656"/>
    </source>
</evidence>
<comment type="caution">
    <text evidence="13">The sequence shown here is derived from an EMBL/GenBank/DDBJ whole genome shotgun (WGS) entry which is preliminary data.</text>
</comment>